<protein>
    <submittedName>
        <fullName evidence="5">AraC family transcriptional regulator</fullName>
    </submittedName>
</protein>
<gene>
    <name evidence="5" type="ORF">C7K25_15345</name>
</gene>
<evidence type="ECO:0000256" key="3">
    <source>
        <dbReference type="ARBA" id="ARBA00023163"/>
    </source>
</evidence>
<evidence type="ECO:0000256" key="2">
    <source>
        <dbReference type="ARBA" id="ARBA00023125"/>
    </source>
</evidence>
<dbReference type="Proteomes" id="UP001170379">
    <property type="component" value="Unassembled WGS sequence"/>
</dbReference>
<dbReference type="SMART" id="SM00342">
    <property type="entry name" value="HTH_ARAC"/>
    <property type="match status" value="1"/>
</dbReference>
<feature type="domain" description="HTH araC/xylS-type" evidence="4">
    <location>
        <begin position="234"/>
        <end position="332"/>
    </location>
</feature>
<dbReference type="InterPro" id="IPR050204">
    <property type="entry name" value="AraC_XylS_family_regulators"/>
</dbReference>
<proteinExistence type="predicted"/>
<dbReference type="Gene3D" id="1.10.10.60">
    <property type="entry name" value="Homeodomain-like"/>
    <property type="match status" value="2"/>
</dbReference>
<evidence type="ECO:0000313" key="5">
    <source>
        <dbReference type="EMBL" id="MDJ1372713.1"/>
    </source>
</evidence>
<dbReference type="PANTHER" id="PTHR46796:SF13">
    <property type="entry name" value="HTH-TYPE TRANSCRIPTIONAL ACTIVATOR RHAS"/>
    <property type="match status" value="1"/>
</dbReference>
<reference evidence="5" key="1">
    <citation type="submission" date="2018-03" db="EMBL/GenBank/DDBJ databases">
        <authorList>
            <person name="Nunes O.C."/>
            <person name="Lopes A.R."/>
            <person name="Froufe H."/>
            <person name="Munoz-Merida A."/>
            <person name="Barroso C."/>
            <person name="Egas C."/>
        </authorList>
    </citation>
    <scope>NUCLEOTIDE SEQUENCE</scope>
    <source>
        <strain evidence="5">ON4</strain>
    </source>
</reference>
<evidence type="ECO:0000313" key="6">
    <source>
        <dbReference type="Proteomes" id="UP001170379"/>
    </source>
</evidence>
<keyword evidence="6" id="KW-1185">Reference proteome</keyword>
<sequence length="343" mass="38092">MGTVRGTRFSAATSLRLASVTVDGRQDVFTRPNGVSLAPVATFSPLLARTQVAHAPVDPIAFDCLKFIVVRAGRARLFSEFGVHFVSMGDVVILAANTLCGAEPEGWISTTTLYLDRDYVIDQVFWQYASRFHERLDASQFLDAHYAEPTQVVRIGRHRAGLMMPWLDELVALSVDGIPPDRFYRAQSLVSAVFDILVPFIVVANEGTAGARRSASAPTVPRHRQFRPVRPEVLEVAQVLRAELDRHWTVTELAARAHLSVSQLRRVFVEAFGKSPISYLTMLRAERMAHLLRVDNAPISEIAAQVGWGDPDFAALQFRRSIGVSPSEYRRISEVVPAPFNPE</sequence>
<dbReference type="InterPro" id="IPR009057">
    <property type="entry name" value="Homeodomain-like_sf"/>
</dbReference>
<keyword evidence="1" id="KW-0805">Transcription regulation</keyword>
<dbReference type="Pfam" id="PF12833">
    <property type="entry name" value="HTH_18"/>
    <property type="match status" value="1"/>
</dbReference>
<evidence type="ECO:0000259" key="4">
    <source>
        <dbReference type="PROSITE" id="PS01124"/>
    </source>
</evidence>
<name>A0ABT7CBY6_9MICO</name>
<dbReference type="PROSITE" id="PS01124">
    <property type="entry name" value="HTH_ARAC_FAMILY_2"/>
    <property type="match status" value="1"/>
</dbReference>
<comment type="caution">
    <text evidence="5">The sequence shown here is derived from an EMBL/GenBank/DDBJ whole genome shotgun (WGS) entry which is preliminary data.</text>
</comment>
<evidence type="ECO:0000256" key="1">
    <source>
        <dbReference type="ARBA" id="ARBA00023015"/>
    </source>
</evidence>
<dbReference type="EMBL" id="PXVD01000040">
    <property type="protein sequence ID" value="MDJ1372713.1"/>
    <property type="molecule type" value="Genomic_DNA"/>
</dbReference>
<dbReference type="SUPFAM" id="SSF46689">
    <property type="entry name" value="Homeodomain-like"/>
    <property type="match status" value="2"/>
</dbReference>
<organism evidence="5 6">
    <name type="scientific">Gulosibacter molinativorax</name>
    <dbReference type="NCBI Taxonomy" id="256821"/>
    <lineage>
        <taxon>Bacteria</taxon>
        <taxon>Bacillati</taxon>
        <taxon>Actinomycetota</taxon>
        <taxon>Actinomycetes</taxon>
        <taxon>Micrococcales</taxon>
        <taxon>Microbacteriaceae</taxon>
        <taxon>Gulosibacter</taxon>
    </lineage>
</organism>
<dbReference type="PANTHER" id="PTHR46796">
    <property type="entry name" value="HTH-TYPE TRANSCRIPTIONAL ACTIVATOR RHAS-RELATED"/>
    <property type="match status" value="1"/>
</dbReference>
<keyword evidence="2" id="KW-0238">DNA-binding</keyword>
<accession>A0ABT7CBY6</accession>
<dbReference type="InterPro" id="IPR018060">
    <property type="entry name" value="HTH_AraC"/>
</dbReference>
<reference evidence="5" key="2">
    <citation type="journal article" date="2022" name="Sci. Rep.">
        <title>In silico prediction of the enzymes involved in the degradation of the herbicide molinate by Gulosibacter molinativorax ON4T.</title>
        <authorList>
            <person name="Lopes A.R."/>
            <person name="Bunin E."/>
            <person name="Viana A.T."/>
            <person name="Froufe H."/>
            <person name="Munoz-Merida A."/>
            <person name="Pinho D."/>
            <person name="Figueiredo J."/>
            <person name="Barroso C."/>
            <person name="Vaz-Moreira I."/>
            <person name="Bellanger X."/>
            <person name="Egas C."/>
            <person name="Nunes O.C."/>
        </authorList>
    </citation>
    <scope>NUCLEOTIDE SEQUENCE</scope>
    <source>
        <strain evidence="5">ON4</strain>
    </source>
</reference>
<keyword evidence="3" id="KW-0804">Transcription</keyword>